<feature type="domain" description="J" evidence="1">
    <location>
        <begin position="264"/>
        <end position="325"/>
    </location>
</feature>
<evidence type="ECO:0000313" key="2">
    <source>
        <dbReference type="EMBL" id="AHI52565.1"/>
    </source>
</evidence>
<name>W6A6R9_9MOLU</name>
<dbReference type="PROSITE" id="PS50076">
    <property type="entry name" value="DNAJ_2"/>
    <property type="match status" value="1"/>
</dbReference>
<dbReference type="InterPro" id="IPR001623">
    <property type="entry name" value="DnaJ_domain"/>
</dbReference>
<dbReference type="SMART" id="SM00271">
    <property type="entry name" value="DnaJ"/>
    <property type="match status" value="1"/>
</dbReference>
<proteinExistence type="predicted"/>
<evidence type="ECO:0000313" key="3">
    <source>
        <dbReference type="Proteomes" id="UP000019267"/>
    </source>
</evidence>
<dbReference type="KEGG" id="scq:SCULI_v1c02240"/>
<protein>
    <recommendedName>
        <fullName evidence="1">J domain-containing protein</fullName>
    </recommendedName>
</protein>
<dbReference type="CDD" id="cd06257">
    <property type="entry name" value="DnaJ"/>
    <property type="match status" value="1"/>
</dbReference>
<gene>
    <name evidence="2" type="ORF">SCULI_v1c02240</name>
</gene>
<accession>W6A6R9</accession>
<dbReference type="PRINTS" id="PR00625">
    <property type="entry name" value="JDOMAIN"/>
</dbReference>
<dbReference type="Gene3D" id="1.10.287.110">
    <property type="entry name" value="DnaJ domain"/>
    <property type="match status" value="1"/>
</dbReference>
<dbReference type="SUPFAM" id="SSF46565">
    <property type="entry name" value="Chaperone J-domain"/>
    <property type="match status" value="1"/>
</dbReference>
<evidence type="ECO:0000259" key="1">
    <source>
        <dbReference type="PROSITE" id="PS50076"/>
    </source>
</evidence>
<dbReference type="STRING" id="1276246.SCULI_v1c02240"/>
<reference evidence="2 3" key="1">
    <citation type="journal article" date="2014" name="Genome Biol. Evol.">
        <title>Molecular evolution of the substrate utilization strategies and putative virulence factors in mosquito-associated Spiroplasma species.</title>
        <authorList>
            <person name="Chang T.H."/>
            <person name="Lo W.S."/>
            <person name="Ku C."/>
            <person name="Chen L.L."/>
            <person name="Kuo C.H."/>
        </authorList>
    </citation>
    <scope>NUCLEOTIDE SEQUENCE [LARGE SCALE GENOMIC DNA]</scope>
    <source>
        <strain evidence="2">AES-1</strain>
    </source>
</reference>
<dbReference type="Pfam" id="PF00226">
    <property type="entry name" value="DnaJ"/>
    <property type="match status" value="1"/>
</dbReference>
<dbReference type="Proteomes" id="UP000019267">
    <property type="component" value="Chromosome"/>
</dbReference>
<dbReference type="PATRIC" id="fig|1276246.3.peg.223"/>
<dbReference type="RefSeq" id="WP_025362807.1">
    <property type="nucleotide sequence ID" value="NZ_CP006681.1"/>
</dbReference>
<dbReference type="EMBL" id="CP006681">
    <property type="protein sequence ID" value="AHI52565.1"/>
    <property type="molecule type" value="Genomic_DNA"/>
</dbReference>
<dbReference type="AlphaFoldDB" id="W6A6R9"/>
<dbReference type="InterPro" id="IPR036869">
    <property type="entry name" value="J_dom_sf"/>
</dbReference>
<keyword evidence="3" id="KW-1185">Reference proteome</keyword>
<sequence length="325" mass="38688">MGWKKDFKKFKKEQFKKSSIFDYSHGESSIIEWQRSFESVDFYNVDNLLTIIQEFNKEIKEQESLQQYPEVLENGYDWLLNEINTKEHFESYPCHSYFKNVYEQIAMQNGHFAACLLTTALTKFTYYTTLKFWKVFNFTFANKNINDPNLGRLFEVMQRTGLDAVEGIINKALLLMDDKEIIPYKQHLLVEEIIDLGDEFTYHWSRMLDQAIDLTIEAFNFEAEYGSTNTYSYTNTSNFNSNQEDFEDFFEKTKTMVFNDEVNEAFNYFGISKLEKPEIFKKVYRKLAKQYHPDVNPDPGAANEMKKINVFKTIVEQYYEKYDLI</sequence>
<dbReference type="HOGENOM" id="CLU_863073_0_0_14"/>
<organism evidence="2 3">
    <name type="scientific">Spiroplasma culicicola AES-1</name>
    <dbReference type="NCBI Taxonomy" id="1276246"/>
    <lineage>
        <taxon>Bacteria</taxon>
        <taxon>Bacillati</taxon>
        <taxon>Mycoplasmatota</taxon>
        <taxon>Mollicutes</taxon>
        <taxon>Entomoplasmatales</taxon>
        <taxon>Spiroplasmataceae</taxon>
        <taxon>Spiroplasma</taxon>
    </lineage>
</organism>